<organism evidence="7 8">
    <name type="scientific">Echinicola pacifica</name>
    <dbReference type="NCBI Taxonomy" id="346377"/>
    <lineage>
        <taxon>Bacteria</taxon>
        <taxon>Pseudomonadati</taxon>
        <taxon>Bacteroidota</taxon>
        <taxon>Cytophagia</taxon>
        <taxon>Cytophagales</taxon>
        <taxon>Cyclobacteriaceae</taxon>
        <taxon>Echinicola</taxon>
    </lineage>
</organism>
<evidence type="ECO:0000256" key="3">
    <source>
        <dbReference type="ARBA" id="ARBA00022989"/>
    </source>
</evidence>
<keyword evidence="2 5" id="KW-0812">Transmembrane</keyword>
<feature type="transmembrane region" description="Helical" evidence="5">
    <location>
        <begin position="387"/>
        <end position="408"/>
    </location>
</feature>
<gene>
    <name evidence="7" type="primary">natB</name>
    <name evidence="7" type="ORF">GCM10007049_15370</name>
</gene>
<keyword evidence="3 5" id="KW-1133">Transmembrane helix</keyword>
<dbReference type="Gene3D" id="3.40.190.10">
    <property type="entry name" value="Periplasmic binding protein-like II"/>
    <property type="match status" value="1"/>
</dbReference>
<name>A0A918PWI1_9BACT</name>
<feature type="transmembrane region" description="Helical" evidence="5">
    <location>
        <begin position="297"/>
        <end position="323"/>
    </location>
</feature>
<reference evidence="7" key="1">
    <citation type="journal article" date="2014" name="Int. J. Syst. Evol. Microbiol.">
        <title>Complete genome sequence of Corynebacterium casei LMG S-19264T (=DSM 44701T), isolated from a smear-ripened cheese.</title>
        <authorList>
            <consortium name="US DOE Joint Genome Institute (JGI-PGF)"/>
            <person name="Walter F."/>
            <person name="Albersmeier A."/>
            <person name="Kalinowski J."/>
            <person name="Ruckert C."/>
        </authorList>
    </citation>
    <scope>NUCLEOTIDE SEQUENCE</scope>
    <source>
        <strain evidence="7">KCTC 12368</strain>
    </source>
</reference>
<feature type="transmembrane region" description="Helical" evidence="5">
    <location>
        <begin position="21"/>
        <end position="42"/>
    </location>
</feature>
<dbReference type="PANTHER" id="PTHR43471:SF3">
    <property type="entry name" value="ABC TRANSPORTER PERMEASE PROTEIN NATB"/>
    <property type="match status" value="1"/>
</dbReference>
<reference evidence="7" key="2">
    <citation type="submission" date="2020-09" db="EMBL/GenBank/DDBJ databases">
        <authorList>
            <person name="Sun Q."/>
            <person name="Kim S."/>
        </authorList>
    </citation>
    <scope>NUCLEOTIDE SEQUENCE</scope>
    <source>
        <strain evidence="7">KCTC 12368</strain>
    </source>
</reference>
<feature type="transmembrane region" description="Helical" evidence="5">
    <location>
        <begin position="175"/>
        <end position="194"/>
    </location>
</feature>
<dbReference type="Pfam" id="PF12698">
    <property type="entry name" value="ABC2_membrane_3"/>
    <property type="match status" value="1"/>
</dbReference>
<feature type="transmembrane region" description="Helical" evidence="5">
    <location>
        <begin position="335"/>
        <end position="355"/>
    </location>
</feature>
<evidence type="ECO:0000256" key="2">
    <source>
        <dbReference type="ARBA" id="ARBA00022692"/>
    </source>
</evidence>
<evidence type="ECO:0000256" key="5">
    <source>
        <dbReference type="SAM" id="Phobius"/>
    </source>
</evidence>
<proteinExistence type="predicted"/>
<sequence length="436" mass="48418">MRKIFLVIQREYLARVRKKSFLLTTILTPLVFPAILGLFLWISTSESGGDALRIIEVVDETEAFFLESNGEFAFSYSDLPADKAKEMVVAGERYGFLHIPPLELERPEGILFYSEKSAPMGLISELEGELKRKIEEIRLYDSGIDPLLIKQLKTNVNINSITLEKGGVEKASNSAINYGLGFFLGILIYTFIFIYGNQVMQGVIEEKSSRIIEILVSSIRPFELMVGKVLGIGAVSLTQFLIWILLMTTISTVVMGYFGMQMPQQQAMEMAGGEAAEQMMASGQVGQFLVAMQGIDFVALIFTFLFYFLGGYLLYGAVFAAIGAAVDSPADAQQFMLPVTIPLMASYFGLFIFILDDPNSQASFWLSVIPLTSPIAMVGRASFGIPAFDLILSMTLLIVGFLFTAWVAGKIYRIGILVHGTKVNYRTLWKWIKQSN</sequence>
<keyword evidence="4 5" id="KW-0472">Membrane</keyword>
<dbReference type="EMBL" id="BMWX01000002">
    <property type="protein sequence ID" value="GGZ23372.1"/>
    <property type="molecule type" value="Genomic_DNA"/>
</dbReference>
<protein>
    <submittedName>
        <fullName evidence="7">ABC transporter permease</fullName>
    </submittedName>
</protein>
<dbReference type="InterPro" id="IPR013525">
    <property type="entry name" value="ABC2_TM"/>
</dbReference>
<evidence type="ECO:0000256" key="4">
    <source>
        <dbReference type="ARBA" id="ARBA00023136"/>
    </source>
</evidence>
<dbReference type="AlphaFoldDB" id="A0A918PWI1"/>
<feature type="transmembrane region" description="Helical" evidence="5">
    <location>
        <begin position="362"/>
        <end position="381"/>
    </location>
</feature>
<feature type="transmembrane region" description="Helical" evidence="5">
    <location>
        <begin position="240"/>
        <end position="260"/>
    </location>
</feature>
<evidence type="ECO:0000259" key="6">
    <source>
        <dbReference type="Pfam" id="PF12698"/>
    </source>
</evidence>
<dbReference type="SUPFAM" id="SSF53850">
    <property type="entry name" value="Periplasmic binding protein-like II"/>
    <property type="match status" value="1"/>
</dbReference>
<dbReference type="GO" id="GO:0016020">
    <property type="term" value="C:membrane"/>
    <property type="evidence" value="ECO:0007669"/>
    <property type="project" value="UniProtKB-SubCell"/>
</dbReference>
<evidence type="ECO:0000313" key="7">
    <source>
        <dbReference type="EMBL" id="GGZ23372.1"/>
    </source>
</evidence>
<comment type="subcellular location">
    <subcellularLocation>
        <location evidence="1">Membrane</location>
        <topology evidence="1">Multi-pass membrane protein</topology>
    </subcellularLocation>
</comment>
<dbReference type="PANTHER" id="PTHR43471">
    <property type="entry name" value="ABC TRANSPORTER PERMEASE"/>
    <property type="match status" value="1"/>
</dbReference>
<feature type="domain" description="ABC-2 type transporter transmembrane" evidence="6">
    <location>
        <begin position="19"/>
        <end position="408"/>
    </location>
</feature>
<comment type="caution">
    <text evidence="7">The sequence shown here is derived from an EMBL/GenBank/DDBJ whole genome shotgun (WGS) entry which is preliminary data.</text>
</comment>
<evidence type="ECO:0000256" key="1">
    <source>
        <dbReference type="ARBA" id="ARBA00004141"/>
    </source>
</evidence>
<dbReference type="Proteomes" id="UP000619457">
    <property type="component" value="Unassembled WGS sequence"/>
</dbReference>
<accession>A0A918PWI1</accession>
<dbReference type="GO" id="GO:0140359">
    <property type="term" value="F:ABC-type transporter activity"/>
    <property type="evidence" value="ECO:0007669"/>
    <property type="project" value="InterPro"/>
</dbReference>
<evidence type="ECO:0000313" key="8">
    <source>
        <dbReference type="Proteomes" id="UP000619457"/>
    </source>
</evidence>
<keyword evidence="8" id="KW-1185">Reference proteome</keyword>
<dbReference type="RefSeq" id="WP_018471895.1">
    <property type="nucleotide sequence ID" value="NZ_BMWX01000002.1"/>
</dbReference>